<sequence length="274" mass="30857">MIEILTSDAYRGFSASIQDNPQAETGAQPIFVGRLAWPEQEDVVDAVIKLYGATTCGIANEVIGYVVNALVGVNQPRRGAVLLLPREVLPPFDFDLTPYVDQATGTAVCWVTSFEQNTKPFRYIRKLSSFTDQRLQAFYKSVFCQLLTGVDHATGNNDRHEGNFLYIDDLHYLAIDQGNIGGGQFWHQLWPDNNARNELLQLVQKHLNASQIAVWHTQALTNYQKIYTAWNNISEHLSDLLVGLLTKEQIDTIISYMNERVHGNSYQLACGHLI</sequence>
<proteinExistence type="predicted"/>
<dbReference type="EMBL" id="QYUO01000001">
    <property type="protein sequence ID" value="RJF99052.1"/>
    <property type="molecule type" value="Genomic_DNA"/>
</dbReference>
<reference evidence="2" key="1">
    <citation type="submission" date="2018-09" db="EMBL/GenBank/DDBJ databases">
        <authorList>
            <person name="Zhu H."/>
        </authorList>
    </citation>
    <scope>NUCLEOTIDE SEQUENCE [LARGE SCALE GENOMIC DNA]</scope>
    <source>
        <strain evidence="2">K1R23-30</strain>
    </source>
</reference>
<dbReference type="AlphaFoldDB" id="A0A3A3FSB2"/>
<dbReference type="Proteomes" id="UP000265955">
    <property type="component" value="Unassembled WGS sequence"/>
</dbReference>
<gene>
    <name evidence="1" type="ORF">D3871_11410</name>
</gene>
<accession>A0A3A3FSB2</accession>
<protein>
    <recommendedName>
        <fullName evidence="3">HipA-like C-terminal domain-containing protein</fullName>
    </recommendedName>
</protein>
<dbReference type="OrthoDB" id="9149207at2"/>
<evidence type="ECO:0008006" key="3">
    <source>
        <dbReference type="Google" id="ProtNLM"/>
    </source>
</evidence>
<name>A0A3A3FSB2_9BURK</name>
<keyword evidence="2" id="KW-1185">Reference proteome</keyword>
<dbReference type="RefSeq" id="WP_119768998.1">
    <property type="nucleotide sequence ID" value="NZ_QYUO01000001.1"/>
</dbReference>
<evidence type="ECO:0000313" key="1">
    <source>
        <dbReference type="EMBL" id="RJF99052.1"/>
    </source>
</evidence>
<comment type="caution">
    <text evidence="1">The sequence shown here is derived from an EMBL/GenBank/DDBJ whole genome shotgun (WGS) entry which is preliminary data.</text>
</comment>
<organism evidence="1 2">
    <name type="scientific">Noviherbaspirillum saxi</name>
    <dbReference type="NCBI Taxonomy" id="2320863"/>
    <lineage>
        <taxon>Bacteria</taxon>
        <taxon>Pseudomonadati</taxon>
        <taxon>Pseudomonadota</taxon>
        <taxon>Betaproteobacteria</taxon>
        <taxon>Burkholderiales</taxon>
        <taxon>Oxalobacteraceae</taxon>
        <taxon>Noviherbaspirillum</taxon>
    </lineage>
</organism>
<evidence type="ECO:0000313" key="2">
    <source>
        <dbReference type="Proteomes" id="UP000265955"/>
    </source>
</evidence>